<protein>
    <submittedName>
        <fullName evidence="1">Uncharacterized protein</fullName>
    </submittedName>
</protein>
<dbReference type="Proteomes" id="UP001516400">
    <property type="component" value="Unassembled WGS sequence"/>
</dbReference>
<reference evidence="1 2" key="1">
    <citation type="journal article" date="2021" name="BMC Biol.">
        <title>Horizontally acquired antibacterial genes associated with adaptive radiation of ladybird beetles.</title>
        <authorList>
            <person name="Li H.S."/>
            <person name="Tang X.F."/>
            <person name="Huang Y.H."/>
            <person name="Xu Z.Y."/>
            <person name="Chen M.L."/>
            <person name="Du X.Y."/>
            <person name="Qiu B.Y."/>
            <person name="Chen P.T."/>
            <person name="Zhang W."/>
            <person name="Slipinski A."/>
            <person name="Escalona H.E."/>
            <person name="Waterhouse R.M."/>
            <person name="Zwick A."/>
            <person name="Pang H."/>
        </authorList>
    </citation>
    <scope>NUCLEOTIDE SEQUENCE [LARGE SCALE GENOMIC DNA]</scope>
    <source>
        <strain evidence="1">SYSU2018</strain>
    </source>
</reference>
<organism evidence="1 2">
    <name type="scientific">Cryptolaemus montrouzieri</name>
    <dbReference type="NCBI Taxonomy" id="559131"/>
    <lineage>
        <taxon>Eukaryota</taxon>
        <taxon>Metazoa</taxon>
        <taxon>Ecdysozoa</taxon>
        <taxon>Arthropoda</taxon>
        <taxon>Hexapoda</taxon>
        <taxon>Insecta</taxon>
        <taxon>Pterygota</taxon>
        <taxon>Neoptera</taxon>
        <taxon>Endopterygota</taxon>
        <taxon>Coleoptera</taxon>
        <taxon>Polyphaga</taxon>
        <taxon>Cucujiformia</taxon>
        <taxon>Coccinelloidea</taxon>
        <taxon>Coccinellidae</taxon>
        <taxon>Scymninae</taxon>
        <taxon>Scymnini</taxon>
        <taxon>Cryptolaemus</taxon>
    </lineage>
</organism>
<comment type="caution">
    <text evidence="1">The sequence shown here is derived from an EMBL/GenBank/DDBJ whole genome shotgun (WGS) entry which is preliminary data.</text>
</comment>
<gene>
    <name evidence="1" type="ORF">HHI36_017948</name>
</gene>
<accession>A0ABD2NYX4</accession>
<feature type="non-terminal residue" evidence="1">
    <location>
        <position position="1"/>
    </location>
</feature>
<evidence type="ECO:0000313" key="2">
    <source>
        <dbReference type="Proteomes" id="UP001516400"/>
    </source>
</evidence>
<evidence type="ECO:0000313" key="1">
    <source>
        <dbReference type="EMBL" id="KAL3283778.1"/>
    </source>
</evidence>
<feature type="non-terminal residue" evidence="1">
    <location>
        <position position="93"/>
    </location>
</feature>
<dbReference type="AlphaFoldDB" id="A0ABD2NYX4"/>
<proteinExistence type="predicted"/>
<dbReference type="EMBL" id="JABFTP020000165">
    <property type="protein sequence ID" value="KAL3283778.1"/>
    <property type="molecule type" value="Genomic_DNA"/>
</dbReference>
<sequence>ERFEVLERNAEKNSLIVFVLNKKLTEVKVDHVRESIQTLVGVNIEEEQITDLYPLGKTVNCSVKVEFGSYLKKKEILSKWSILKGTNNAISHD</sequence>
<keyword evidence="2" id="KW-1185">Reference proteome</keyword>
<name>A0ABD2NYX4_9CUCU</name>